<gene>
    <name evidence="2" type="ORF">PMAYCL1PPCAC_28294</name>
</gene>
<feature type="compositionally biased region" description="Polar residues" evidence="1">
    <location>
        <begin position="24"/>
        <end position="33"/>
    </location>
</feature>
<proteinExistence type="predicted"/>
<keyword evidence="3" id="KW-1185">Reference proteome</keyword>
<dbReference type="AlphaFoldDB" id="A0AAN5D7Z5"/>
<reference evidence="3" key="1">
    <citation type="submission" date="2022-10" db="EMBL/GenBank/DDBJ databases">
        <title>Genome assembly of Pristionchus species.</title>
        <authorList>
            <person name="Yoshida K."/>
            <person name="Sommer R.J."/>
        </authorList>
    </citation>
    <scope>NUCLEOTIDE SEQUENCE [LARGE SCALE GENOMIC DNA]</scope>
    <source>
        <strain evidence="3">RS5460</strain>
    </source>
</reference>
<dbReference type="EMBL" id="BTRK01000006">
    <property type="protein sequence ID" value="GMR58099.1"/>
    <property type="molecule type" value="Genomic_DNA"/>
</dbReference>
<dbReference type="Proteomes" id="UP001328107">
    <property type="component" value="Unassembled WGS sequence"/>
</dbReference>
<feature type="region of interest" description="Disordered" evidence="1">
    <location>
        <begin position="1"/>
        <end position="112"/>
    </location>
</feature>
<accession>A0AAN5D7Z5</accession>
<organism evidence="2 3">
    <name type="scientific">Pristionchus mayeri</name>
    <dbReference type="NCBI Taxonomy" id="1317129"/>
    <lineage>
        <taxon>Eukaryota</taxon>
        <taxon>Metazoa</taxon>
        <taxon>Ecdysozoa</taxon>
        <taxon>Nematoda</taxon>
        <taxon>Chromadorea</taxon>
        <taxon>Rhabditida</taxon>
        <taxon>Rhabditina</taxon>
        <taxon>Diplogasteromorpha</taxon>
        <taxon>Diplogasteroidea</taxon>
        <taxon>Neodiplogasteridae</taxon>
        <taxon>Pristionchus</taxon>
    </lineage>
</organism>
<feature type="compositionally biased region" description="Low complexity" evidence="1">
    <location>
        <begin position="101"/>
        <end position="112"/>
    </location>
</feature>
<evidence type="ECO:0000256" key="1">
    <source>
        <dbReference type="SAM" id="MobiDB-lite"/>
    </source>
</evidence>
<name>A0AAN5D7Z5_9BILA</name>
<feature type="non-terminal residue" evidence="2">
    <location>
        <position position="1"/>
    </location>
</feature>
<comment type="caution">
    <text evidence="2">The sequence shown here is derived from an EMBL/GenBank/DDBJ whole genome shotgun (WGS) entry which is preliminary data.</text>
</comment>
<sequence>TPSIGRGKGRRRIGVTRKPRINESLESASTPSRKSTKRNYPFRGQTAGVGQSAMERRPASLTGSTEGPLHSSHPLPVHYAHNGSIKGGGVASPYSSTHTQSSPSTRDFSSPSISGIAQSTSYTVLTPVLQAAHFMNGGGYDFATRAETNDYSGAFSPLFDASTTG</sequence>
<evidence type="ECO:0000313" key="3">
    <source>
        <dbReference type="Proteomes" id="UP001328107"/>
    </source>
</evidence>
<feature type="compositionally biased region" description="Basic residues" evidence="1">
    <location>
        <begin position="7"/>
        <end position="19"/>
    </location>
</feature>
<protein>
    <submittedName>
        <fullName evidence="2">Uncharacterized protein</fullName>
    </submittedName>
</protein>
<feature type="non-terminal residue" evidence="2">
    <location>
        <position position="165"/>
    </location>
</feature>
<evidence type="ECO:0000313" key="2">
    <source>
        <dbReference type="EMBL" id="GMR58099.1"/>
    </source>
</evidence>